<reference evidence="2 3" key="1">
    <citation type="journal article" date="2018" name="Nat. Biotechnol.">
        <title>A standardized bacterial taxonomy based on genome phylogeny substantially revises the tree of life.</title>
        <authorList>
            <person name="Parks D.H."/>
            <person name="Chuvochina M."/>
            <person name="Waite D.W."/>
            <person name="Rinke C."/>
            <person name="Skarshewski A."/>
            <person name="Chaumeil P.A."/>
            <person name="Hugenholtz P."/>
        </authorList>
    </citation>
    <scope>NUCLEOTIDE SEQUENCE [LARGE SCALE GENOMIC DNA]</scope>
    <source>
        <strain evidence="2">UBA8733</strain>
    </source>
</reference>
<gene>
    <name evidence="2" type="ORF">DCG58_11640</name>
</gene>
<dbReference type="InterPro" id="IPR032710">
    <property type="entry name" value="NTF2-like_dom_sf"/>
</dbReference>
<dbReference type="Gene3D" id="3.10.450.50">
    <property type="match status" value="1"/>
</dbReference>
<name>A0A3B9H028_9PROT</name>
<evidence type="ECO:0000313" key="2">
    <source>
        <dbReference type="EMBL" id="HAE27806.1"/>
    </source>
</evidence>
<dbReference type="AlphaFoldDB" id="A0A3B9H028"/>
<dbReference type="RefSeq" id="WP_272989088.1">
    <property type="nucleotide sequence ID" value="NZ_CAJWRG010000020.1"/>
</dbReference>
<protein>
    <submittedName>
        <fullName evidence="2">Nuclear transport factor 2 family protein</fullName>
    </submittedName>
</protein>
<evidence type="ECO:0000259" key="1">
    <source>
        <dbReference type="Pfam" id="PF12680"/>
    </source>
</evidence>
<dbReference type="InterPro" id="IPR037401">
    <property type="entry name" value="SnoaL-like"/>
</dbReference>
<organism evidence="2 3">
    <name type="scientific">Hyphomonas adhaerens</name>
    <dbReference type="NCBI Taxonomy" id="81029"/>
    <lineage>
        <taxon>Bacteria</taxon>
        <taxon>Pseudomonadati</taxon>
        <taxon>Pseudomonadota</taxon>
        <taxon>Alphaproteobacteria</taxon>
        <taxon>Hyphomonadales</taxon>
        <taxon>Hyphomonadaceae</taxon>
        <taxon>Hyphomonas</taxon>
    </lineage>
</organism>
<dbReference type="EMBL" id="DMAN01000262">
    <property type="protein sequence ID" value="HAE27806.1"/>
    <property type="molecule type" value="Genomic_DNA"/>
</dbReference>
<comment type="caution">
    <text evidence="2">The sequence shown here is derived from an EMBL/GenBank/DDBJ whole genome shotgun (WGS) entry which is preliminary data.</text>
</comment>
<feature type="domain" description="SnoaL-like" evidence="1">
    <location>
        <begin position="13"/>
        <end position="94"/>
    </location>
</feature>
<evidence type="ECO:0000313" key="3">
    <source>
        <dbReference type="Proteomes" id="UP000259610"/>
    </source>
</evidence>
<dbReference type="Proteomes" id="UP000259610">
    <property type="component" value="Unassembled WGS sequence"/>
</dbReference>
<sequence>MLSRAFAEEFANDWLSAWNDRDIDRILSHYADDVVFHSPRIALVMGNDATTVRGKKALQNYWTEALSRARSLFFAIDNVLVGSDAVTILYTNHREEKVAETFIFNEDSEVGVSIATYAPA</sequence>
<proteinExistence type="predicted"/>
<dbReference type="SUPFAM" id="SSF54427">
    <property type="entry name" value="NTF2-like"/>
    <property type="match status" value="1"/>
</dbReference>
<accession>A0A3B9H028</accession>
<dbReference type="Pfam" id="PF12680">
    <property type="entry name" value="SnoaL_2"/>
    <property type="match status" value="1"/>
</dbReference>